<accession>A0A1S3JVI0</accession>
<evidence type="ECO:0000256" key="6">
    <source>
        <dbReference type="ARBA" id="ARBA00022989"/>
    </source>
</evidence>
<gene>
    <name evidence="12 13" type="primary">LOC106176451</name>
</gene>
<keyword evidence="3 10" id="KW-0813">Transport</keyword>
<dbReference type="GO" id="GO:0032541">
    <property type="term" value="C:cortical endoplasmic reticulum"/>
    <property type="evidence" value="ECO:0007669"/>
    <property type="project" value="TreeGrafter"/>
</dbReference>
<evidence type="ECO:0000256" key="8">
    <source>
        <dbReference type="ARBA" id="ARBA00023098"/>
    </source>
</evidence>
<dbReference type="RefSeq" id="XP_013414296.1">
    <property type="nucleotide sequence ID" value="XM_013558842.1"/>
</dbReference>
<dbReference type="Pfam" id="PF04161">
    <property type="entry name" value="Arv1"/>
    <property type="match status" value="1"/>
</dbReference>
<keyword evidence="8 10" id="KW-0443">Lipid metabolism</keyword>
<dbReference type="GeneID" id="106176451"/>
<evidence type="ECO:0000256" key="5">
    <source>
        <dbReference type="ARBA" id="ARBA00022824"/>
    </source>
</evidence>
<dbReference type="Proteomes" id="UP000085678">
    <property type="component" value="Unplaced"/>
</dbReference>
<evidence type="ECO:0000313" key="13">
    <source>
        <dbReference type="RefSeq" id="XP_013414297.1"/>
    </source>
</evidence>
<name>A0A1S3JVI0_LINAN</name>
<evidence type="ECO:0000256" key="7">
    <source>
        <dbReference type="ARBA" id="ARBA00023055"/>
    </source>
</evidence>
<evidence type="ECO:0000313" key="11">
    <source>
        <dbReference type="Proteomes" id="UP000085678"/>
    </source>
</evidence>
<feature type="transmembrane region" description="Helical" evidence="10">
    <location>
        <begin position="227"/>
        <end position="245"/>
    </location>
</feature>
<keyword evidence="11" id="KW-1185">Reference proteome</keyword>
<evidence type="ECO:0000256" key="1">
    <source>
        <dbReference type="ARBA" id="ARBA00004477"/>
    </source>
</evidence>
<proteinExistence type="inferred from homology"/>
<dbReference type="GO" id="GO:0097036">
    <property type="term" value="P:regulation of plasma membrane sterol distribution"/>
    <property type="evidence" value="ECO:0007669"/>
    <property type="project" value="UniProtKB-UniRule"/>
</dbReference>
<dbReference type="RefSeq" id="XP_013414297.1">
    <property type="nucleotide sequence ID" value="XM_013558843.1"/>
</dbReference>
<dbReference type="GO" id="GO:0005794">
    <property type="term" value="C:Golgi apparatus"/>
    <property type="evidence" value="ECO:0007669"/>
    <property type="project" value="TreeGrafter"/>
</dbReference>
<keyword evidence="9 10" id="KW-0472">Membrane</keyword>
<dbReference type="GO" id="GO:0005789">
    <property type="term" value="C:endoplasmic reticulum membrane"/>
    <property type="evidence" value="ECO:0007669"/>
    <property type="project" value="UniProtKB-SubCell"/>
</dbReference>
<dbReference type="PANTHER" id="PTHR14467">
    <property type="entry name" value="ARV1"/>
    <property type="match status" value="1"/>
</dbReference>
<keyword evidence="6 10" id="KW-1133">Transmembrane helix</keyword>
<evidence type="ECO:0000256" key="10">
    <source>
        <dbReference type="RuleBase" id="RU368065"/>
    </source>
</evidence>
<organism evidence="11 13">
    <name type="scientific">Lingula anatina</name>
    <name type="common">Brachiopod</name>
    <name type="synonym">Lingula unguis</name>
    <dbReference type="NCBI Taxonomy" id="7574"/>
    <lineage>
        <taxon>Eukaryota</taxon>
        <taxon>Metazoa</taxon>
        <taxon>Spiralia</taxon>
        <taxon>Lophotrochozoa</taxon>
        <taxon>Brachiopoda</taxon>
        <taxon>Linguliformea</taxon>
        <taxon>Lingulata</taxon>
        <taxon>Lingulida</taxon>
        <taxon>Linguloidea</taxon>
        <taxon>Lingulidae</taxon>
        <taxon>Lingula</taxon>
    </lineage>
</organism>
<dbReference type="GO" id="GO:0032366">
    <property type="term" value="P:intracellular sterol transport"/>
    <property type="evidence" value="ECO:0007669"/>
    <property type="project" value="UniProtKB-UniRule"/>
</dbReference>
<dbReference type="KEGG" id="lak:106176451"/>
<dbReference type="AlphaFoldDB" id="A0A1S3JVI0"/>
<dbReference type="GO" id="GO:0016125">
    <property type="term" value="P:sterol metabolic process"/>
    <property type="evidence" value="ECO:0007669"/>
    <property type="project" value="UniProtKB-UniRule"/>
</dbReference>
<keyword evidence="5 10" id="KW-0256">Endoplasmic reticulum</keyword>
<feature type="transmembrane region" description="Helical" evidence="10">
    <location>
        <begin position="171"/>
        <end position="193"/>
    </location>
</feature>
<keyword evidence="7 10" id="KW-0445">Lipid transport</keyword>
<dbReference type="GO" id="GO:0006665">
    <property type="term" value="P:sphingolipid metabolic process"/>
    <property type="evidence" value="ECO:0007669"/>
    <property type="project" value="TreeGrafter"/>
</dbReference>
<dbReference type="InterPro" id="IPR007290">
    <property type="entry name" value="Arv1"/>
</dbReference>
<evidence type="ECO:0000313" key="12">
    <source>
        <dbReference type="RefSeq" id="XP_013414296.1"/>
    </source>
</evidence>
<comment type="similarity">
    <text evidence="2 10">Belongs to the ARV1 family.</text>
</comment>
<protein>
    <recommendedName>
        <fullName evidence="10">Protein ARV</fullName>
    </recommendedName>
</protein>
<comment type="function">
    <text evidence="10">Mediator of sterol homeostasis involved in sterol uptake, trafficking and distribution into membranes.</text>
</comment>
<evidence type="ECO:0000256" key="2">
    <source>
        <dbReference type="ARBA" id="ARBA00009187"/>
    </source>
</evidence>
<evidence type="ECO:0000256" key="4">
    <source>
        <dbReference type="ARBA" id="ARBA00022692"/>
    </source>
</evidence>
<feature type="transmembrane region" description="Helical" evidence="10">
    <location>
        <begin position="141"/>
        <end position="159"/>
    </location>
</feature>
<dbReference type="OrthoDB" id="2192830at2759"/>
<keyword evidence="4 10" id="KW-0812">Transmembrane</keyword>
<comment type="subcellular location">
    <subcellularLocation>
        <location evidence="1 10">Endoplasmic reticulum membrane</location>
        <topology evidence="1 10">Multi-pass membrane protein</topology>
    </subcellularLocation>
</comment>
<reference evidence="12 13" key="1">
    <citation type="submission" date="2025-04" db="UniProtKB">
        <authorList>
            <consortium name="RefSeq"/>
        </authorList>
    </citation>
    <scope>IDENTIFICATION</scope>
    <source>
        <tissue evidence="12 13">Gonads</tissue>
    </source>
</reference>
<dbReference type="PANTHER" id="PTHR14467:SF0">
    <property type="entry name" value="PROTEIN ARV1"/>
    <property type="match status" value="1"/>
</dbReference>
<sequence>MSAPMERAGLSDPRMQCFVCVECGMPAVELYRDFKGGVMKISHCDHCTKVVDKYVEYDSTIVFLDMLLLKTQAYRHVLLNADSKNHWKFAVLFLLTDAYTKWTFLRIHGVSMQDKHSDTVLYAALELNFHKALIMSCFEELIFYMTVYICLKILISSLWRDRRLCIPRLNLILGGILLSNFGKLLVIPATIWGQADNPTYILVIRIFLIASNVQACKVLCRSSRLSAALIISLSYLAQYAFTVLWCEQFKQWCAT</sequence>
<dbReference type="STRING" id="7574.A0A1S3JVI0"/>
<evidence type="ECO:0000256" key="9">
    <source>
        <dbReference type="ARBA" id="ARBA00023136"/>
    </source>
</evidence>
<evidence type="ECO:0000256" key="3">
    <source>
        <dbReference type="ARBA" id="ARBA00022448"/>
    </source>
</evidence>